<dbReference type="EMBL" id="CAESGF010000005">
    <property type="protein sequence ID" value="CAB4363394.1"/>
    <property type="molecule type" value="Genomic_DNA"/>
</dbReference>
<dbReference type="GO" id="GO:0005975">
    <property type="term" value="P:carbohydrate metabolic process"/>
    <property type="evidence" value="ECO:0007669"/>
    <property type="project" value="InterPro"/>
</dbReference>
<feature type="domain" description="DUF3417" evidence="10">
    <location>
        <begin position="2"/>
        <end position="96"/>
    </location>
</feature>
<keyword evidence="5" id="KW-0021">Allosteric enzyme</keyword>
<keyword evidence="7" id="KW-0808">Transferase</keyword>
<organism evidence="16">
    <name type="scientific">freshwater metagenome</name>
    <dbReference type="NCBI Taxonomy" id="449393"/>
    <lineage>
        <taxon>unclassified sequences</taxon>
        <taxon>metagenomes</taxon>
        <taxon>ecological metagenomes</taxon>
    </lineage>
</organism>
<dbReference type="InterPro" id="IPR052182">
    <property type="entry name" value="Glycogen/Maltodextrin_Phosph"/>
</dbReference>
<evidence type="ECO:0000259" key="10">
    <source>
        <dbReference type="Pfam" id="PF11897"/>
    </source>
</evidence>
<evidence type="ECO:0000313" key="12">
    <source>
        <dbReference type="EMBL" id="CAB4723412.1"/>
    </source>
</evidence>
<accession>A0A6J7N231</accession>
<keyword evidence="9" id="KW-0119">Carbohydrate metabolism</keyword>
<dbReference type="GO" id="GO:0030170">
    <property type="term" value="F:pyridoxal phosphate binding"/>
    <property type="evidence" value="ECO:0007669"/>
    <property type="project" value="InterPro"/>
</dbReference>
<dbReference type="Pfam" id="PF00343">
    <property type="entry name" value="Phosphorylase"/>
    <property type="match status" value="1"/>
</dbReference>
<dbReference type="Gene3D" id="3.40.50.2000">
    <property type="entry name" value="Glycogen Phosphorylase B"/>
    <property type="match status" value="3"/>
</dbReference>
<dbReference type="GO" id="GO:0008184">
    <property type="term" value="F:glycogen phosphorylase activity"/>
    <property type="evidence" value="ECO:0007669"/>
    <property type="project" value="InterPro"/>
</dbReference>
<evidence type="ECO:0000313" key="13">
    <source>
        <dbReference type="EMBL" id="CAB4812667.1"/>
    </source>
</evidence>
<evidence type="ECO:0000256" key="5">
    <source>
        <dbReference type="ARBA" id="ARBA00022533"/>
    </source>
</evidence>
<dbReference type="NCBIfam" id="TIGR02094">
    <property type="entry name" value="more_P_ylases"/>
    <property type="match status" value="1"/>
</dbReference>
<dbReference type="PIRSF" id="PIRSF000460">
    <property type="entry name" value="Pprylas_GlgP"/>
    <property type="match status" value="1"/>
</dbReference>
<dbReference type="EMBL" id="CAFBOL010000026">
    <property type="protein sequence ID" value="CAB4987391.1"/>
    <property type="molecule type" value="Genomic_DNA"/>
</dbReference>
<evidence type="ECO:0000256" key="1">
    <source>
        <dbReference type="ARBA" id="ARBA00001275"/>
    </source>
</evidence>
<evidence type="ECO:0000256" key="8">
    <source>
        <dbReference type="ARBA" id="ARBA00022898"/>
    </source>
</evidence>
<dbReference type="PROSITE" id="PS00102">
    <property type="entry name" value="PHOSPHORYLASE"/>
    <property type="match status" value="1"/>
</dbReference>
<dbReference type="InterPro" id="IPR000811">
    <property type="entry name" value="Glyco_trans_35"/>
</dbReference>
<dbReference type="Pfam" id="PF11897">
    <property type="entry name" value="DUF3417"/>
    <property type="match status" value="1"/>
</dbReference>
<evidence type="ECO:0000256" key="6">
    <source>
        <dbReference type="ARBA" id="ARBA00022676"/>
    </source>
</evidence>
<comment type="similarity">
    <text evidence="3">Belongs to the glycogen phosphorylase family.</text>
</comment>
<dbReference type="EMBL" id="CAFBIY010000039">
    <property type="protein sequence ID" value="CAB4849555.1"/>
    <property type="molecule type" value="Genomic_DNA"/>
</dbReference>
<name>A0A6J7N231_9ZZZZ</name>
<dbReference type="EC" id="2.4.1.1" evidence="4"/>
<evidence type="ECO:0000313" key="16">
    <source>
        <dbReference type="EMBL" id="CAB4987391.1"/>
    </source>
</evidence>
<dbReference type="InterPro" id="IPR024517">
    <property type="entry name" value="Glycogen_phosphorylase_DUF3417"/>
</dbReference>
<evidence type="ECO:0000256" key="9">
    <source>
        <dbReference type="ARBA" id="ARBA00023277"/>
    </source>
</evidence>
<dbReference type="InterPro" id="IPR035090">
    <property type="entry name" value="Pyridoxal_P_attach_site"/>
</dbReference>
<dbReference type="PANTHER" id="PTHR42655">
    <property type="entry name" value="GLYCOGEN PHOSPHORYLASE"/>
    <property type="match status" value="1"/>
</dbReference>
<evidence type="ECO:0000256" key="2">
    <source>
        <dbReference type="ARBA" id="ARBA00001933"/>
    </source>
</evidence>
<dbReference type="EMBL" id="CAEZYF010000008">
    <property type="protein sequence ID" value="CAB4723412.1"/>
    <property type="molecule type" value="Genomic_DNA"/>
</dbReference>
<evidence type="ECO:0000313" key="15">
    <source>
        <dbReference type="EMBL" id="CAB4925303.1"/>
    </source>
</evidence>
<evidence type="ECO:0000313" key="14">
    <source>
        <dbReference type="EMBL" id="CAB4849555.1"/>
    </source>
</evidence>
<evidence type="ECO:0000256" key="4">
    <source>
        <dbReference type="ARBA" id="ARBA00012591"/>
    </source>
</evidence>
<gene>
    <name evidence="12" type="ORF">UFOPK2656_01553</name>
    <name evidence="13" type="ORF">UFOPK3099_00848</name>
    <name evidence="14" type="ORF">UFOPK3267_00947</name>
    <name evidence="15" type="ORF">UFOPK3651_01125</name>
    <name evidence="16" type="ORF">UFOPK3931_01245</name>
    <name evidence="11" type="ORF">UFOPK4189_01174</name>
</gene>
<evidence type="ECO:0000313" key="11">
    <source>
        <dbReference type="EMBL" id="CAB4363394.1"/>
    </source>
</evidence>
<dbReference type="PANTHER" id="PTHR42655:SF1">
    <property type="entry name" value="GLYCOGEN PHOSPHORYLASE"/>
    <property type="match status" value="1"/>
</dbReference>
<dbReference type="EMBL" id="CAFAAV010000049">
    <property type="protein sequence ID" value="CAB4812667.1"/>
    <property type="molecule type" value="Genomic_DNA"/>
</dbReference>
<keyword evidence="8" id="KW-0663">Pyridoxal phosphate</keyword>
<protein>
    <recommendedName>
        <fullName evidence="4">glycogen phosphorylase</fullName>
        <ecNumber evidence="4">2.4.1.1</ecNumber>
    </recommendedName>
</protein>
<comment type="cofactor">
    <cofactor evidence="2">
        <name>pyridoxal 5'-phosphate</name>
        <dbReference type="ChEBI" id="CHEBI:597326"/>
    </cofactor>
</comment>
<sequence length="796" mass="86926">MNLHWTWDRDTQRLFKRLDPYLWASTGRDPLRLLAAITAAQWARLAADPEVVAAVGAADARLSDAINATRWFQARTDSPLHGVAYFSPEFGLSETLPQYSGGLGVLAGDHLKAASDLGLPLTAVGLLYAEGYFRQRLNADGVQEERYPPLDPHGLALHPTEVQVSVEIGGDEVKIKVWRVQVGRVALYLLDTNVDSNSPDAAAITDRLYGGDTEHRLRQEMVLGIGGVRALRALHLEPQVFHTNEGHAGFLSLERIRELVGKGFTFADAVEAVRAGGVFTTHTPVPAGIDRFSRELMEKYFTGFAKSCGITMDQLMEIGHRNDEPDGKFNMAVMGLRLAGRSNGVAQLHGEVSREMFAGMWPDVPVSEVPIGAITNGVHAHTWVGDHIAALLAKSVGSVWDGADAASWSGVSNIDHAELWAARSKGRADLVAFVRDRMGDALLDPKALTIGFARRFATYKRATMVLSQPDRLRKLLLSADRPVQFVFAGKAHPADQPGKDMIRDIELFARQLDVGHRFVFVPDYDMAVARVMYHGCDVWLNNPRRPLEACGTSGMKAALNGALNCSILDGWWDECYDGENGWAINSADDDPDLGRRDQRETTSLFGLLEREIVPLYYDRGWDGLPHGWIEKMENNWRSLGPFVTAARMVRDYTIQLYEPAAGSSDLANAADGAAARDLAAWKQRVIAAWPIVKVVDVQCDTEPANEGDRRTVRALVEIDGLAVADVAVQVLHGAVDSAGEFVGTPQVVTLTNVAPGVFEAEYAVGDAGPYGLTVRAMPSHPHLVSPVELGLIAWAD</sequence>
<evidence type="ECO:0000256" key="7">
    <source>
        <dbReference type="ARBA" id="ARBA00022679"/>
    </source>
</evidence>
<evidence type="ECO:0000256" key="3">
    <source>
        <dbReference type="ARBA" id="ARBA00006047"/>
    </source>
</evidence>
<keyword evidence="6" id="KW-0328">Glycosyltransferase</keyword>
<dbReference type="EMBL" id="CAFBMT010000005">
    <property type="protein sequence ID" value="CAB4925303.1"/>
    <property type="molecule type" value="Genomic_DNA"/>
</dbReference>
<proteinExistence type="inferred from homology"/>
<dbReference type="AlphaFoldDB" id="A0A6J7N231"/>
<dbReference type="SUPFAM" id="SSF53756">
    <property type="entry name" value="UDP-Glycosyltransferase/glycogen phosphorylase"/>
    <property type="match status" value="1"/>
</dbReference>
<comment type="catalytic activity">
    <reaction evidence="1">
        <text>[(1-&gt;4)-alpha-D-glucosyl](n) + phosphate = [(1-&gt;4)-alpha-D-glucosyl](n-1) + alpha-D-glucose 1-phosphate</text>
        <dbReference type="Rhea" id="RHEA:41732"/>
        <dbReference type="Rhea" id="RHEA-COMP:9584"/>
        <dbReference type="Rhea" id="RHEA-COMP:9586"/>
        <dbReference type="ChEBI" id="CHEBI:15444"/>
        <dbReference type="ChEBI" id="CHEBI:43474"/>
        <dbReference type="ChEBI" id="CHEBI:58601"/>
        <dbReference type="EC" id="2.4.1.1"/>
    </reaction>
</comment>
<reference evidence="16" key="1">
    <citation type="submission" date="2020-05" db="EMBL/GenBank/DDBJ databases">
        <authorList>
            <person name="Chiriac C."/>
            <person name="Salcher M."/>
            <person name="Ghai R."/>
            <person name="Kavagutti S V."/>
        </authorList>
    </citation>
    <scope>NUCLEOTIDE SEQUENCE</scope>
</reference>
<dbReference type="InterPro" id="IPR011834">
    <property type="entry name" value="Agluc_phsphrylas"/>
</dbReference>